<evidence type="ECO:0000256" key="1">
    <source>
        <dbReference type="SAM" id="Phobius"/>
    </source>
</evidence>
<reference evidence="2 3" key="1">
    <citation type="submission" date="2020-04" db="EMBL/GenBank/DDBJ databases">
        <title>Genomic insights into acetone-butanol-ethanol (ABE) fermentation by sequencing solventogenic clostridia strains.</title>
        <authorList>
            <person name="Brown S."/>
        </authorList>
    </citation>
    <scope>NUCLEOTIDE SEQUENCE [LARGE SCALE GENOMIC DNA]</scope>
    <source>
        <strain evidence="2 3">DJ011</strain>
    </source>
</reference>
<dbReference type="RefSeq" id="WP_035152392.1">
    <property type="nucleotide sequence ID" value="NZ_JAAZWO010000034.1"/>
</dbReference>
<keyword evidence="1" id="KW-0472">Membrane</keyword>
<name>A0A923EDU6_CLOTT</name>
<dbReference type="AlphaFoldDB" id="A0A923EDU6"/>
<proteinExistence type="predicted"/>
<comment type="caution">
    <text evidence="2">The sequence shown here is derived from an EMBL/GenBank/DDBJ whole genome shotgun (WGS) entry which is preliminary data.</text>
</comment>
<keyword evidence="3" id="KW-1185">Reference proteome</keyword>
<evidence type="ECO:0000313" key="2">
    <source>
        <dbReference type="EMBL" id="MBC2399736.1"/>
    </source>
</evidence>
<accession>A0A923EDU6</accession>
<protein>
    <submittedName>
        <fullName evidence="2">Asparagine synthase</fullName>
    </submittedName>
</protein>
<sequence>MKIREGVIPTTLGALVTATAFAFSLKDMNMKRMRKQNITPLVETAVLGFGLAHIVLGVIDIIEHR</sequence>
<organism evidence="2 3">
    <name type="scientific">Clostridium tetanomorphum</name>
    <dbReference type="NCBI Taxonomy" id="1553"/>
    <lineage>
        <taxon>Bacteria</taxon>
        <taxon>Bacillati</taxon>
        <taxon>Bacillota</taxon>
        <taxon>Clostridia</taxon>
        <taxon>Eubacteriales</taxon>
        <taxon>Clostridiaceae</taxon>
        <taxon>Clostridium</taxon>
    </lineage>
</organism>
<dbReference type="EMBL" id="JAAZWO010000034">
    <property type="protein sequence ID" value="MBC2399736.1"/>
    <property type="molecule type" value="Genomic_DNA"/>
</dbReference>
<dbReference type="Proteomes" id="UP000563151">
    <property type="component" value="Unassembled WGS sequence"/>
</dbReference>
<keyword evidence="1" id="KW-1133">Transmembrane helix</keyword>
<evidence type="ECO:0000313" key="3">
    <source>
        <dbReference type="Proteomes" id="UP000563151"/>
    </source>
</evidence>
<feature type="transmembrane region" description="Helical" evidence="1">
    <location>
        <begin position="38"/>
        <end position="62"/>
    </location>
</feature>
<gene>
    <name evidence="2" type="ORF">HGG79_18480</name>
</gene>
<keyword evidence="1" id="KW-0812">Transmembrane</keyword>